<dbReference type="Pfam" id="PF02221">
    <property type="entry name" value="E1_DerP2_DerF2"/>
    <property type="match status" value="1"/>
</dbReference>
<evidence type="ECO:0000313" key="8">
    <source>
        <dbReference type="EMBL" id="ALG64704.1"/>
    </source>
</evidence>
<dbReference type="SMART" id="SM00737">
    <property type="entry name" value="ML"/>
    <property type="match status" value="1"/>
</dbReference>
<comment type="similarity">
    <text evidence="2">Belongs to the NPC2 family.</text>
</comment>
<evidence type="ECO:0000256" key="4">
    <source>
        <dbReference type="ARBA" id="ARBA00022729"/>
    </source>
</evidence>
<feature type="domain" description="MD-2-related lipid-recognition" evidence="7">
    <location>
        <begin position="19"/>
        <end position="144"/>
    </location>
</feature>
<dbReference type="OrthoDB" id="4937502at2759"/>
<dbReference type="GO" id="GO:0005576">
    <property type="term" value="C:extracellular region"/>
    <property type="evidence" value="ECO:0007669"/>
    <property type="project" value="UniProtKB-SubCell"/>
</dbReference>
<dbReference type="GO" id="GO:0032934">
    <property type="term" value="F:sterol binding"/>
    <property type="evidence" value="ECO:0007669"/>
    <property type="project" value="InterPro"/>
</dbReference>
<dbReference type="PANTHER" id="PTHR11306">
    <property type="entry name" value="NIEMANN PICK TYPE C2 PROTEIN NPC2-RELATED"/>
    <property type="match status" value="1"/>
</dbReference>
<dbReference type="SUPFAM" id="SSF81296">
    <property type="entry name" value="E set domains"/>
    <property type="match status" value="1"/>
</dbReference>
<dbReference type="PANTHER" id="PTHR11306:SF68">
    <property type="entry name" value="NPC INTRACELLULAR CHOLESTEROL TRANSPORTER 2"/>
    <property type="match status" value="1"/>
</dbReference>
<evidence type="ECO:0000256" key="2">
    <source>
        <dbReference type="ARBA" id="ARBA00006370"/>
    </source>
</evidence>
<dbReference type="EMBL" id="KP729645">
    <property type="protein sequence ID" value="ALG64704.1"/>
    <property type="molecule type" value="mRNA"/>
</dbReference>
<feature type="signal peptide" evidence="6">
    <location>
        <begin position="1"/>
        <end position="16"/>
    </location>
</feature>
<dbReference type="InterPro" id="IPR003172">
    <property type="entry name" value="ML_dom"/>
</dbReference>
<dbReference type="CDD" id="cd00916">
    <property type="entry name" value="Npc2_like"/>
    <property type="match status" value="1"/>
</dbReference>
<proteinExistence type="evidence at transcript level"/>
<feature type="chain" id="PRO_5006037636" evidence="6">
    <location>
        <begin position="17"/>
        <end position="148"/>
    </location>
</feature>
<dbReference type="GO" id="GO:0032367">
    <property type="term" value="P:intracellular cholesterol transport"/>
    <property type="evidence" value="ECO:0007669"/>
    <property type="project" value="InterPro"/>
</dbReference>
<dbReference type="AlphaFoldDB" id="A0A0N9M510"/>
<evidence type="ECO:0000256" key="1">
    <source>
        <dbReference type="ARBA" id="ARBA00004613"/>
    </source>
</evidence>
<dbReference type="InterPro" id="IPR039670">
    <property type="entry name" value="NPC2-like"/>
</dbReference>
<evidence type="ECO:0000256" key="6">
    <source>
        <dbReference type="SAM" id="SignalP"/>
    </source>
</evidence>
<dbReference type="InterPro" id="IPR014756">
    <property type="entry name" value="Ig_E-set"/>
</dbReference>
<protein>
    <submittedName>
        <fullName evidence="8">Niemann-Pick type C-2-like protein</fullName>
    </submittedName>
</protein>
<evidence type="ECO:0000256" key="3">
    <source>
        <dbReference type="ARBA" id="ARBA00022525"/>
    </source>
</evidence>
<dbReference type="InterPro" id="IPR033916">
    <property type="entry name" value="ML_Npc2-like"/>
</dbReference>
<dbReference type="Gene3D" id="2.60.40.770">
    <property type="match status" value="1"/>
</dbReference>
<keyword evidence="3" id="KW-0964">Secreted</keyword>
<keyword evidence="5" id="KW-1015">Disulfide bond</keyword>
<evidence type="ECO:0000259" key="7">
    <source>
        <dbReference type="SMART" id="SM00737"/>
    </source>
</evidence>
<name>A0A0N9M510_PENMO</name>
<accession>A0A0N9M510</accession>
<evidence type="ECO:0000256" key="5">
    <source>
        <dbReference type="ARBA" id="ARBA00023157"/>
    </source>
</evidence>
<comment type="subcellular location">
    <subcellularLocation>
        <location evidence="1">Secreted</location>
    </subcellularLocation>
</comment>
<reference evidence="8" key="1">
    <citation type="submission" date="2015-02" db="EMBL/GenBank/DDBJ databases">
        <title>Cloning and characterization of a lipid binding protein cDNA in spermatic tract of P. monodon.</title>
        <authorList>
            <person name="Chotwiwatthanakun C."/>
            <person name="Vanichviriyakit R."/>
        </authorList>
    </citation>
    <scope>NUCLEOTIDE SEQUENCE</scope>
</reference>
<keyword evidence="4 6" id="KW-0732">Signal</keyword>
<dbReference type="SMR" id="A0A0N9M510"/>
<organism evidence="8">
    <name type="scientific">Penaeus monodon</name>
    <name type="common">Giant tiger prawn</name>
    <dbReference type="NCBI Taxonomy" id="6687"/>
    <lineage>
        <taxon>Eukaryota</taxon>
        <taxon>Metazoa</taxon>
        <taxon>Ecdysozoa</taxon>
        <taxon>Arthropoda</taxon>
        <taxon>Crustacea</taxon>
        <taxon>Multicrustacea</taxon>
        <taxon>Malacostraca</taxon>
        <taxon>Eumalacostraca</taxon>
        <taxon>Eucarida</taxon>
        <taxon>Decapoda</taxon>
        <taxon>Dendrobranchiata</taxon>
        <taxon>Penaeoidea</taxon>
        <taxon>Penaeidae</taxon>
        <taxon>Penaeus</taxon>
    </lineage>
</organism>
<dbReference type="FunFam" id="2.60.40.770:FF:000001">
    <property type="entry name" value="NPC intracellular cholesterol transporter 2"/>
    <property type="match status" value="1"/>
</dbReference>
<sequence length="148" mass="15991">MKVVIVLLATVAAVSAVKISNCGGSASVDFNNIEMTGCLKNKKKCMFPKGHDASMSLPFTPHHEVTAVKAKVTAFIGPIPIPFNLPNSDGCTNSSLRCPMPAGQQGVYTASLPIRSEYPSISLQVMWELRDQNNNKLVCIKFPVQVKN</sequence>